<dbReference type="SUPFAM" id="SSF48239">
    <property type="entry name" value="Terpenoid cyclases/Protein prenyltransferases"/>
    <property type="match status" value="1"/>
</dbReference>
<dbReference type="PANTHER" id="PTHR11412">
    <property type="entry name" value="MACROGLOBULIN / COMPLEMENT"/>
    <property type="match status" value="1"/>
</dbReference>
<evidence type="ECO:0000313" key="4">
    <source>
        <dbReference type="Proteomes" id="UP000694545"/>
    </source>
</evidence>
<dbReference type="Proteomes" id="UP000694545">
    <property type="component" value="Unplaced"/>
</dbReference>
<dbReference type="Ensembl" id="ENSVKKT00000003179.1">
    <property type="protein sequence ID" value="ENSVKKP00000003090.1"/>
    <property type="gene ID" value="ENSVKKG00000001846.1"/>
</dbReference>
<dbReference type="InterPro" id="IPR011626">
    <property type="entry name" value="Alpha-macroglobulin_TED"/>
</dbReference>
<reference evidence="3" key="2">
    <citation type="submission" date="2025-09" db="UniProtKB">
        <authorList>
            <consortium name="Ensembl"/>
        </authorList>
    </citation>
    <scope>IDENTIFICATION</scope>
</reference>
<dbReference type="InterPro" id="IPR008930">
    <property type="entry name" value="Terpenoid_cyclase/PrenylTrfase"/>
</dbReference>
<name>A0A8D2IQC0_VARKO</name>
<protein>
    <recommendedName>
        <fullName evidence="2">Alpha-macroglobulin receptor-binding domain-containing protein</fullName>
    </recommendedName>
</protein>
<dbReference type="GO" id="GO:0005615">
    <property type="term" value="C:extracellular space"/>
    <property type="evidence" value="ECO:0007669"/>
    <property type="project" value="InterPro"/>
</dbReference>
<keyword evidence="1" id="KW-1133">Transmembrane helix</keyword>
<proteinExistence type="predicted"/>
<organism evidence="3 4">
    <name type="scientific">Varanus komodoensis</name>
    <name type="common">Komodo dragon</name>
    <dbReference type="NCBI Taxonomy" id="61221"/>
    <lineage>
        <taxon>Eukaryota</taxon>
        <taxon>Metazoa</taxon>
        <taxon>Chordata</taxon>
        <taxon>Craniata</taxon>
        <taxon>Vertebrata</taxon>
        <taxon>Euteleostomi</taxon>
        <taxon>Lepidosauria</taxon>
        <taxon>Squamata</taxon>
        <taxon>Bifurcata</taxon>
        <taxon>Unidentata</taxon>
        <taxon>Episquamata</taxon>
        <taxon>Toxicofera</taxon>
        <taxon>Anguimorpha</taxon>
        <taxon>Paleoanguimorpha</taxon>
        <taxon>Varanoidea</taxon>
        <taxon>Varanidae</taxon>
        <taxon>Varanus</taxon>
    </lineage>
</organism>
<keyword evidence="1" id="KW-0472">Membrane</keyword>
<dbReference type="InterPro" id="IPR009048">
    <property type="entry name" value="A-macroglobulin_rcpt-bd"/>
</dbReference>
<sequence length="472" mass="52735">VPTQRRAFSAVAPQLWNSLPREVCLVLSLYSCSQCGLIILSMLYFICFLASNLNLGSLSFAPFDMSCPPLQGKTGLNPSSLLNLRTVKKDCLGPVNMGGCPLPCLGSCRLRKHLSFLLSPQHSVLRNALFCLETASQRRDIHIYTLSMMAYAFSLAGKEEKREEALRILDERAVKGADGTLHWERPDKPEHRNDFPFYEHRASSAEVEITSYVMLAIITRHPEPTKEELEKAALCVKWLSKQQNPNGGFSSTQDTVVALEALSKYAGFIFSKGKLAAQVTLISGGNNLAQVHVDNSNRILLQCHPLPTVPGEYDVQVTGHGCTYLQTTLKYNVHLHQEHAPFQLAVDITSKNCDSYNYKTFNLTVSISYTGPRLVSNMAIVDVKMLSGFVADKPSVRKLETNRHIMRTEVSSDRVLLYVDQLTNMTQTYSFDMQQEIIVENLKPALVTVYDYYVLEESANAQYTNPCDSGMV</sequence>
<dbReference type="Pfam" id="PF07677">
    <property type="entry name" value="A2M_recep"/>
    <property type="match status" value="1"/>
</dbReference>
<feature type="transmembrane region" description="Helical" evidence="1">
    <location>
        <begin position="23"/>
        <end position="46"/>
    </location>
</feature>
<dbReference type="AlphaFoldDB" id="A0A8D2IQC0"/>
<dbReference type="Gene3D" id="2.60.40.690">
    <property type="entry name" value="Alpha-macroglobulin, receptor-binding domain"/>
    <property type="match status" value="1"/>
</dbReference>
<evidence type="ECO:0000259" key="2">
    <source>
        <dbReference type="SMART" id="SM01361"/>
    </source>
</evidence>
<dbReference type="Gene3D" id="2.60.120.1540">
    <property type="match status" value="1"/>
</dbReference>
<evidence type="ECO:0000256" key="1">
    <source>
        <dbReference type="SAM" id="Phobius"/>
    </source>
</evidence>
<dbReference type="InterPro" id="IPR036595">
    <property type="entry name" value="A-macroglobulin_rcpt-bd_sf"/>
</dbReference>
<accession>A0A8D2IQC0</accession>
<evidence type="ECO:0000313" key="3">
    <source>
        <dbReference type="Ensembl" id="ENSVKKP00000003090.1"/>
    </source>
</evidence>
<dbReference type="InterPro" id="IPR050473">
    <property type="entry name" value="A2M/Complement_sys"/>
</dbReference>
<reference evidence="3" key="1">
    <citation type="submission" date="2025-08" db="UniProtKB">
        <authorList>
            <consortium name="Ensembl"/>
        </authorList>
    </citation>
    <scope>IDENTIFICATION</scope>
</reference>
<dbReference type="SMART" id="SM01361">
    <property type="entry name" value="A2M_recep"/>
    <property type="match status" value="1"/>
</dbReference>
<dbReference type="PANTHER" id="PTHR11412:SF165">
    <property type="entry name" value="ALPHA-2-MACROGLOBULIN"/>
    <property type="match status" value="1"/>
</dbReference>
<feature type="domain" description="Alpha-macroglobulin receptor-binding" evidence="2">
    <location>
        <begin position="376"/>
        <end position="463"/>
    </location>
</feature>
<dbReference type="OMA" id="CHPLEIN"/>
<dbReference type="Pfam" id="PF07678">
    <property type="entry name" value="TED_complement"/>
    <property type="match status" value="1"/>
</dbReference>
<dbReference type="Gene3D" id="1.50.10.20">
    <property type="match status" value="1"/>
</dbReference>
<dbReference type="SUPFAM" id="SSF49410">
    <property type="entry name" value="Alpha-macroglobulin receptor domain"/>
    <property type="match status" value="1"/>
</dbReference>
<keyword evidence="1" id="KW-0812">Transmembrane</keyword>
<keyword evidence="4" id="KW-1185">Reference proteome</keyword>